<dbReference type="GO" id="GO:0005634">
    <property type="term" value="C:nucleus"/>
    <property type="evidence" value="ECO:0007669"/>
    <property type="project" value="TreeGrafter"/>
</dbReference>
<dbReference type="InterPro" id="IPR047269">
    <property type="entry name" value="ZMY11"/>
</dbReference>
<evidence type="ECO:0000313" key="12">
    <source>
        <dbReference type="Proteomes" id="UP000000673"/>
    </source>
</evidence>
<dbReference type="PROSITE" id="PS50812">
    <property type="entry name" value="PWWP"/>
    <property type="match status" value="1"/>
</dbReference>
<feature type="domain" description="PWWP" evidence="8">
    <location>
        <begin position="441"/>
        <end position="492"/>
    </location>
</feature>
<sequence>MWCMPMTDTRIDVITQAWNILTDAPKGRVEKSRLVKQVLNIFSEELNISDIENQLSVAKAEGLLQESSTPTRRSSNNSRPSFTHWYTLPAWKEYTFFADLHDRWCYECHTSKQENMVKCCTCLRSFHTQCVKSFLEKQLELERFVSDKRITFSSYGATGSRSASRQSDQSPVTTVTTEHESTTSTMDGSESPTVEPNVDVSVAEHENTEDGEKFRSTSDPSLPANSVKQEDSIETIPILLADGAQFVGVVRSPDRLLSQRLNQPPVKPEDDGPLDLQDNEDMMTISCFPCRLLQNPSKLKTSKKELNYLLNFIVKSHESWLPGDTFSKNMLAKSRKPPLNETTIEICKKMILRLPKTMANIHESVAQEHYTTIEQFLVDLRDIVHNVGIIYGALSVEYDAALYLLANCQYDSEELRRCTDCFRHSNEKIEPHWFARPCTYRHEVVFAKQKSFQYWPAKVLLVTNDKYDVRFFGNPHSRALLQSQFVKPIDSDQAMLKINPKRPGFKQAMQELHMYLALQDGPRQSFAFGNTFSHIAATETGPPAIASPLVPVAPVRSGPARGRPPKRRPSSAVANNLRAAKKTTNGPLMQVNDTSVPIVANIFDETAHTRNQTTFVNNNNITDTGTPSSLGSSAPIRLPRTKQNLRMQQRNTDWVKEKLDQARDLETAKNVAIQFITDMRSNMIERDQQLRAEIEELKKRCAEAKRKRWCSACEKEALLECCWNTAYCSQDCRHKHWAEHRSTHIQQATTRVRQQASK</sequence>
<feature type="domain" description="MYND-type" evidence="9">
    <location>
        <begin position="710"/>
        <end position="744"/>
    </location>
</feature>
<keyword evidence="3" id="KW-0862">Zinc</keyword>
<feature type="compositionally biased region" description="Basic and acidic residues" evidence="7">
    <location>
        <begin position="202"/>
        <end position="216"/>
    </location>
</feature>
<dbReference type="AlphaFoldDB" id="W5JKN0"/>
<feature type="coiled-coil region" evidence="6">
    <location>
        <begin position="680"/>
        <end position="707"/>
    </location>
</feature>
<keyword evidence="12" id="KW-1185">Reference proteome</keyword>
<dbReference type="STRING" id="43151.W5JKN0"/>
<dbReference type="VEuPathDB" id="VectorBase:ADAR2_006949"/>
<feature type="region of interest" description="Disordered" evidence="7">
    <location>
        <begin position="156"/>
        <end position="227"/>
    </location>
</feature>
<dbReference type="PROSITE" id="PS50865">
    <property type="entry name" value="ZF_MYND_2"/>
    <property type="match status" value="1"/>
</dbReference>
<accession>W5JKN0</accession>
<evidence type="ECO:0000256" key="1">
    <source>
        <dbReference type="ARBA" id="ARBA00022723"/>
    </source>
</evidence>
<dbReference type="Pfam" id="PF24324">
    <property type="entry name" value="MYND_ZMYND11_ZMYD8"/>
    <property type="match status" value="1"/>
</dbReference>
<dbReference type="HOGENOM" id="CLU_024351_0_0_1"/>
<evidence type="ECO:0000256" key="5">
    <source>
        <dbReference type="PROSITE-ProRule" id="PRU00134"/>
    </source>
</evidence>
<dbReference type="eggNOG" id="KOG3612">
    <property type="taxonomic scope" value="Eukaryota"/>
</dbReference>
<dbReference type="Proteomes" id="UP000000673">
    <property type="component" value="Unassembled WGS sequence"/>
</dbReference>
<evidence type="ECO:0000259" key="8">
    <source>
        <dbReference type="PROSITE" id="PS50812"/>
    </source>
</evidence>
<evidence type="ECO:0000256" key="6">
    <source>
        <dbReference type="SAM" id="Coils"/>
    </source>
</evidence>
<dbReference type="PANTHER" id="PTHR46379">
    <property type="entry name" value="ZINC FINGER MYND DOMAIN-CONTAINING"/>
    <property type="match status" value="1"/>
</dbReference>
<dbReference type="GO" id="GO:0003714">
    <property type="term" value="F:transcription corepressor activity"/>
    <property type="evidence" value="ECO:0007669"/>
    <property type="project" value="InterPro"/>
</dbReference>
<dbReference type="OMA" id="SDKGQPY"/>
<dbReference type="InterPro" id="IPR011011">
    <property type="entry name" value="Znf_FYVE_PHD"/>
</dbReference>
<proteinExistence type="predicted"/>
<evidence type="ECO:0000259" key="9">
    <source>
        <dbReference type="PROSITE" id="PS50865"/>
    </source>
</evidence>
<reference evidence="10" key="3">
    <citation type="journal article" date="2013" name="Nucleic Acids Res.">
        <title>The genome of Anopheles darlingi, the main neotropical malaria vector.</title>
        <authorList>
            <person name="Marinotti O."/>
            <person name="Cerqueira G.C."/>
            <person name="de Almeida L.G."/>
            <person name="Ferro M.I."/>
            <person name="Loreto E.L."/>
            <person name="Zaha A."/>
            <person name="Teixeira S.M."/>
            <person name="Wespiser A.R."/>
            <person name="Almeida E Silva A."/>
            <person name="Schlindwein A.D."/>
            <person name="Pacheco A.C."/>
            <person name="Silva A.L."/>
            <person name="Graveley B.R."/>
            <person name="Walenz B.P."/>
            <person name="Lima Bde A."/>
            <person name="Ribeiro C.A."/>
            <person name="Nunes-Silva C.G."/>
            <person name="de Carvalho C.R."/>
            <person name="Soares C.M."/>
            <person name="de Menezes C.B."/>
            <person name="Matiolli C."/>
            <person name="Caffrey D."/>
            <person name="Araujo D.A."/>
            <person name="de Oliveira D.M."/>
            <person name="Golenbock D."/>
            <person name="Grisard E.C."/>
            <person name="Fantinatti-Garboggini F."/>
            <person name="de Carvalho F.M."/>
            <person name="Barcellos F.G."/>
            <person name="Prosdocimi F."/>
            <person name="May G."/>
            <person name="Azevedo Junior G.M."/>
            <person name="Guimaraes G.M."/>
            <person name="Goldman G.H."/>
            <person name="Padilha I.Q."/>
            <person name="Batista Jda S."/>
            <person name="Ferro J.A."/>
            <person name="Ribeiro J.M."/>
            <person name="Fietto J.L."/>
            <person name="Dabbas K.M."/>
            <person name="Cerdeira L."/>
            <person name="Agnez-Lima L.F."/>
            <person name="Brocchi M."/>
            <person name="de Carvalho M.O."/>
            <person name="Teixeira Mde M."/>
            <person name="Diniz Maia Mde M."/>
            <person name="Goldman M.H."/>
            <person name="Cruz Schneider M.P."/>
            <person name="Felipe M.S."/>
            <person name="Hungria M."/>
            <person name="Nicolas M.F."/>
            <person name="Pereira M."/>
            <person name="Montes M.A."/>
            <person name="Cantao M.E."/>
            <person name="Vincentz M."/>
            <person name="Rafael M.S."/>
            <person name="Silverman N."/>
            <person name="Stoco P.H."/>
            <person name="Souza R.C."/>
            <person name="Vicentini R."/>
            <person name="Gazzinelli R.T."/>
            <person name="Neves Rde O."/>
            <person name="Silva R."/>
            <person name="Astolfi-Filho S."/>
            <person name="Maciel T.E."/>
            <person name="Urmenyi T.P."/>
            <person name="Tadei W.P."/>
            <person name="Camargo E.P."/>
            <person name="de Vasconcelos A.T."/>
        </authorList>
    </citation>
    <scope>NUCLEOTIDE SEQUENCE</scope>
</reference>
<keyword evidence="1" id="KW-0479">Metal-binding</keyword>
<feature type="compositionally biased region" description="Polar residues" evidence="7">
    <location>
        <begin position="217"/>
        <end position="227"/>
    </location>
</feature>
<dbReference type="SUPFAM" id="SSF63748">
    <property type="entry name" value="Tudor/PWWP/MBT"/>
    <property type="match status" value="1"/>
</dbReference>
<reference evidence="10" key="2">
    <citation type="submission" date="2010-05" db="EMBL/GenBank/DDBJ databases">
        <authorList>
            <person name="Almeida L.G."/>
            <person name="Nicolas M.F."/>
            <person name="Souza R.C."/>
            <person name="Vasconcelos A.T.R."/>
        </authorList>
    </citation>
    <scope>NUCLEOTIDE SEQUENCE</scope>
</reference>
<dbReference type="Gene3D" id="2.30.30.140">
    <property type="match status" value="1"/>
</dbReference>
<dbReference type="InterPro" id="IPR000313">
    <property type="entry name" value="PWWP_dom"/>
</dbReference>
<dbReference type="SUPFAM" id="SSF144232">
    <property type="entry name" value="HIT/MYND zinc finger-like"/>
    <property type="match status" value="1"/>
</dbReference>
<keyword evidence="2 5" id="KW-0863">Zinc-finger</keyword>
<dbReference type="InterPro" id="IPR047268">
    <property type="entry name" value="PWWP_BS69"/>
</dbReference>
<evidence type="ECO:0000313" key="10">
    <source>
        <dbReference type="EMBL" id="ETN63445.1"/>
    </source>
</evidence>
<dbReference type="Pfam" id="PF00855">
    <property type="entry name" value="PWWP"/>
    <property type="match status" value="1"/>
</dbReference>
<dbReference type="SUPFAM" id="SSF47370">
    <property type="entry name" value="Bromodomain"/>
    <property type="match status" value="1"/>
</dbReference>
<evidence type="ECO:0000256" key="4">
    <source>
        <dbReference type="ARBA" id="ARBA00023117"/>
    </source>
</evidence>
<organism evidence="10">
    <name type="scientific">Anopheles darlingi</name>
    <name type="common">Mosquito</name>
    <dbReference type="NCBI Taxonomy" id="43151"/>
    <lineage>
        <taxon>Eukaryota</taxon>
        <taxon>Metazoa</taxon>
        <taxon>Ecdysozoa</taxon>
        <taxon>Arthropoda</taxon>
        <taxon>Hexapoda</taxon>
        <taxon>Insecta</taxon>
        <taxon>Pterygota</taxon>
        <taxon>Neoptera</taxon>
        <taxon>Endopterygota</taxon>
        <taxon>Diptera</taxon>
        <taxon>Nematocera</taxon>
        <taxon>Culicoidea</taxon>
        <taxon>Culicidae</taxon>
        <taxon>Anophelinae</taxon>
        <taxon>Anopheles</taxon>
    </lineage>
</organism>
<evidence type="ECO:0000256" key="7">
    <source>
        <dbReference type="SAM" id="MobiDB-lite"/>
    </source>
</evidence>
<dbReference type="InterPro" id="IPR002893">
    <property type="entry name" value="Znf_MYND"/>
</dbReference>
<evidence type="ECO:0000256" key="2">
    <source>
        <dbReference type="ARBA" id="ARBA00022771"/>
    </source>
</evidence>
<dbReference type="VEuPathDB" id="VectorBase:ADAC004837"/>
<dbReference type="PANTHER" id="PTHR46379:SF1">
    <property type="entry name" value="ZINC FINGER MYND DOMAIN-CONTAINING PROTEIN 11"/>
    <property type="match status" value="1"/>
</dbReference>
<feature type="compositionally biased region" description="Polar residues" evidence="7">
    <location>
        <begin position="156"/>
        <end position="171"/>
    </location>
</feature>
<dbReference type="InterPro" id="IPR057053">
    <property type="entry name" value="MYND_ZMYND11_ZMYD8"/>
</dbReference>
<reference evidence="10 12" key="1">
    <citation type="journal article" date="2010" name="BMC Genomics">
        <title>Combination of measures distinguishes pre-miRNAs from other stem-loops in the genome of the newly sequenced Anopheles darlingi.</title>
        <authorList>
            <person name="Mendes N.D."/>
            <person name="Freitas A.T."/>
            <person name="Vasconcelos A.T."/>
            <person name="Sagot M.F."/>
        </authorList>
    </citation>
    <scope>NUCLEOTIDE SEQUENCE</scope>
</reference>
<dbReference type="GO" id="GO:0008270">
    <property type="term" value="F:zinc ion binding"/>
    <property type="evidence" value="ECO:0007669"/>
    <property type="project" value="UniProtKB-KW"/>
</dbReference>
<dbReference type="SMART" id="SM00293">
    <property type="entry name" value="PWWP"/>
    <property type="match status" value="1"/>
</dbReference>
<dbReference type="EMBL" id="ADMH02001254">
    <property type="protein sequence ID" value="ETN63445.1"/>
    <property type="molecule type" value="Genomic_DNA"/>
</dbReference>
<gene>
    <name evidence="10" type="ORF">AND_004837</name>
</gene>
<dbReference type="SUPFAM" id="SSF57903">
    <property type="entry name" value="FYVE/PHD zinc finger"/>
    <property type="match status" value="1"/>
</dbReference>
<dbReference type="EnsemblMetazoa" id="ADAC004837-RA">
    <property type="protein sequence ID" value="ADAC004837-PA"/>
    <property type="gene ID" value="ADAC004837"/>
</dbReference>
<protein>
    <recommendedName>
        <fullName evidence="13">Zinc finger MYND domain-containing protein 11</fullName>
    </recommendedName>
</protein>
<dbReference type="FunCoup" id="W5JKN0">
    <property type="interactions" value="585"/>
</dbReference>
<evidence type="ECO:0008006" key="13">
    <source>
        <dbReference type="Google" id="ProtNLM"/>
    </source>
</evidence>
<dbReference type="GO" id="GO:0009966">
    <property type="term" value="P:regulation of signal transduction"/>
    <property type="evidence" value="ECO:0007669"/>
    <property type="project" value="TreeGrafter"/>
</dbReference>
<keyword evidence="6" id="KW-0175">Coiled coil</keyword>
<keyword evidence="4" id="KW-0103">Bromodomain</keyword>
<name>W5JKN0_ANODA</name>
<evidence type="ECO:0000256" key="3">
    <source>
        <dbReference type="ARBA" id="ARBA00022833"/>
    </source>
</evidence>
<evidence type="ECO:0000313" key="11">
    <source>
        <dbReference type="EnsemblMetazoa" id="ADAC004837-PA"/>
    </source>
</evidence>
<dbReference type="InterPro" id="IPR036427">
    <property type="entry name" value="Bromodomain-like_sf"/>
</dbReference>
<dbReference type="CDD" id="cd20159">
    <property type="entry name" value="PWWP_BS69"/>
    <property type="match status" value="1"/>
</dbReference>
<dbReference type="GO" id="GO:0034243">
    <property type="term" value="P:regulation of transcription elongation by RNA polymerase II"/>
    <property type="evidence" value="ECO:0007669"/>
    <property type="project" value="InterPro"/>
</dbReference>
<reference evidence="11" key="4">
    <citation type="submission" date="2015-06" db="UniProtKB">
        <authorList>
            <consortium name="EnsemblMetazoa"/>
        </authorList>
    </citation>
    <scope>IDENTIFICATION</scope>
</reference>
<dbReference type="Gene3D" id="1.20.920.10">
    <property type="entry name" value="Bromodomain-like"/>
    <property type="match status" value="1"/>
</dbReference>